<sequence length="71" mass="7879">MLSVNCVHVFDDSVSGTGSKNKALTRSLLIWTEEKSTKKQFSIPIAVLASFAAVRLLCYFTGEEKEKVRAK</sequence>
<evidence type="ECO:0000313" key="1">
    <source>
        <dbReference type="Proteomes" id="UP000093561"/>
    </source>
</evidence>
<reference evidence="1" key="1">
    <citation type="submission" date="2015-03" db="EMBL/GenBank/DDBJ databases">
        <title>Wuchereria bancrofti Genome Sequencing Papua New Guinea Strain.</title>
        <authorList>
            <person name="Small S.T."/>
            <person name="Serre D."/>
            <person name="Zimmerman P.A."/>
        </authorList>
    </citation>
    <scope>NUCLEOTIDE SEQUENCE [LARGE SCALE GENOMIC DNA]</scope>
    <source>
        <strain evidence="1">pt0022</strain>
    </source>
</reference>
<dbReference type="WBParaSite" id="mrna-Wban_07975">
    <property type="protein sequence ID" value="mrna-Wban_07975"/>
    <property type="gene ID" value="Wban_07975"/>
</dbReference>
<organism evidence="1 2">
    <name type="scientific">Wuchereria bancrofti</name>
    <dbReference type="NCBI Taxonomy" id="6293"/>
    <lineage>
        <taxon>Eukaryota</taxon>
        <taxon>Metazoa</taxon>
        <taxon>Ecdysozoa</taxon>
        <taxon>Nematoda</taxon>
        <taxon>Chromadorea</taxon>
        <taxon>Rhabditida</taxon>
        <taxon>Spirurina</taxon>
        <taxon>Spiruromorpha</taxon>
        <taxon>Filarioidea</taxon>
        <taxon>Onchocercidae</taxon>
        <taxon>Wuchereria</taxon>
    </lineage>
</organism>
<proteinExistence type="predicted"/>
<reference evidence="1" key="2">
    <citation type="journal article" date="2016" name="Mol. Ecol.">
        <title>Population genomics of the filarial nematode parasite Wuchereria bancrofti from mosquitoes.</title>
        <authorList>
            <person name="Small S.T."/>
            <person name="Reimer L.J."/>
            <person name="Tisch D.J."/>
            <person name="King C.L."/>
            <person name="Christensen B.M."/>
            <person name="Siba P.M."/>
            <person name="Kazura J.W."/>
            <person name="Serre D."/>
            <person name="Zimmerman P.A."/>
        </authorList>
    </citation>
    <scope>NUCLEOTIDE SEQUENCE</scope>
    <source>
        <strain evidence="1">pt0022</strain>
    </source>
</reference>
<reference evidence="2" key="3">
    <citation type="submission" date="2024-02" db="UniProtKB">
        <authorList>
            <consortium name="WormBaseParasite"/>
        </authorList>
    </citation>
    <scope>IDENTIFICATION</scope>
    <source>
        <strain evidence="2">pt0022</strain>
    </source>
</reference>
<protein>
    <submittedName>
        <fullName evidence="2">Uncharacterized protein</fullName>
    </submittedName>
</protein>
<name>A0AAF5PZQ7_WUCBA</name>
<accession>A0AAF5PZQ7</accession>
<dbReference type="Proteomes" id="UP000093561">
    <property type="component" value="Unassembled WGS sequence"/>
</dbReference>
<evidence type="ECO:0000313" key="2">
    <source>
        <dbReference type="WBParaSite" id="mrna-Wban_07975"/>
    </source>
</evidence>
<dbReference type="AlphaFoldDB" id="A0AAF5PZQ7"/>